<evidence type="ECO:0000313" key="2">
    <source>
        <dbReference type="EMBL" id="EKJ79063.1"/>
    </source>
</evidence>
<feature type="compositionally biased region" description="Low complexity" evidence="1">
    <location>
        <begin position="26"/>
        <end position="37"/>
    </location>
</feature>
<feature type="compositionally biased region" description="Pro residues" evidence="1">
    <location>
        <begin position="119"/>
        <end position="133"/>
    </location>
</feature>
<dbReference type="GeneID" id="20359431"/>
<dbReference type="OrthoDB" id="4062651at2759"/>
<evidence type="ECO:0000256" key="1">
    <source>
        <dbReference type="SAM" id="MobiDB-lite"/>
    </source>
</evidence>
<feature type="compositionally biased region" description="Polar residues" evidence="1">
    <location>
        <begin position="215"/>
        <end position="226"/>
    </location>
</feature>
<name>K3VW28_FUSPC</name>
<accession>K3VW28</accession>
<comment type="caution">
    <text evidence="2">The sequence shown here is derived from an EMBL/GenBank/DDBJ whole genome shotgun (WGS) entry which is preliminary data.</text>
</comment>
<dbReference type="Proteomes" id="UP000007978">
    <property type="component" value="Chromosome 1"/>
</dbReference>
<gene>
    <name evidence="2" type="ORF">FPSE_00811</name>
</gene>
<dbReference type="AlphaFoldDB" id="K3VW28"/>
<proteinExistence type="predicted"/>
<evidence type="ECO:0000313" key="3">
    <source>
        <dbReference type="Proteomes" id="UP000007978"/>
    </source>
</evidence>
<sequence>MDGLGFLARNSIKNPNPKDQAPVVDQPALPAQPTQPAVDQGRPAPKLNAVQKAAMDGIGFLARNSVKNPNPKDQAPVVNQPAQPAADQGRPAPKLNAVRKAAIDGLGFLARNSVKNPNPKDPQPVPPPQPQQPKRPANPRVPAKVATARDKRILSQPRTQHGQVRPQKRPRLEVGPGEAMDIDREEAAFRLSGNPGHDATPVTQPVQPRRPSDNFVMSINRATQNPARRVRFEDPLKPSKTSKVQKKLLSSSTRKAKRVPGPKKSQALEALVQGDTSYMPVAVQNIMSRSKHLEARLKIDAIPIYAYLK</sequence>
<feature type="region of interest" description="Disordered" evidence="1">
    <location>
        <begin position="1"/>
        <end position="45"/>
    </location>
</feature>
<feature type="region of interest" description="Disordered" evidence="1">
    <location>
        <begin position="61"/>
        <end position="96"/>
    </location>
</feature>
<organism evidence="2 3">
    <name type="scientific">Fusarium pseudograminearum (strain CS3096)</name>
    <name type="common">Wheat and barley crown-rot fungus</name>
    <dbReference type="NCBI Taxonomy" id="1028729"/>
    <lineage>
        <taxon>Eukaryota</taxon>
        <taxon>Fungi</taxon>
        <taxon>Dikarya</taxon>
        <taxon>Ascomycota</taxon>
        <taxon>Pezizomycotina</taxon>
        <taxon>Sordariomycetes</taxon>
        <taxon>Hypocreomycetidae</taxon>
        <taxon>Hypocreales</taxon>
        <taxon>Nectriaceae</taxon>
        <taxon>Fusarium</taxon>
    </lineage>
</organism>
<dbReference type="EMBL" id="AFNW01000015">
    <property type="protein sequence ID" value="EKJ79063.1"/>
    <property type="molecule type" value="Genomic_DNA"/>
</dbReference>
<keyword evidence="3" id="KW-1185">Reference proteome</keyword>
<feature type="compositionally biased region" description="Low complexity" evidence="1">
    <location>
        <begin position="73"/>
        <end position="88"/>
    </location>
</feature>
<feature type="region of interest" description="Disordered" evidence="1">
    <location>
        <begin position="108"/>
        <end position="265"/>
    </location>
</feature>
<dbReference type="KEGG" id="fpu:FPSE_00811"/>
<reference evidence="2 3" key="1">
    <citation type="journal article" date="2012" name="PLoS Pathog.">
        <title>Comparative pathogenomics reveals horizontally acquired novel virulence genes in fungi infecting cereal hosts.</title>
        <authorList>
            <person name="Gardiner D.M."/>
            <person name="McDonald M.C."/>
            <person name="Covarelli L."/>
            <person name="Solomon P.S."/>
            <person name="Rusu A.G."/>
            <person name="Marshall M."/>
            <person name="Kazan K."/>
            <person name="Chakraborty S."/>
            <person name="McDonald B.A."/>
            <person name="Manners J.M."/>
        </authorList>
    </citation>
    <scope>NUCLEOTIDE SEQUENCE [LARGE SCALE GENOMIC DNA]</scope>
    <source>
        <strain evidence="2 3">CS3096</strain>
    </source>
</reference>
<dbReference type="HOGENOM" id="CLU_061215_0_0_1"/>
<dbReference type="RefSeq" id="XP_009252206.1">
    <property type="nucleotide sequence ID" value="XM_009253931.1"/>
</dbReference>
<protein>
    <submittedName>
        <fullName evidence="2">Uncharacterized protein</fullName>
    </submittedName>
</protein>